<comment type="caution">
    <text evidence="1">The sequence shown here is derived from an EMBL/GenBank/DDBJ whole genome shotgun (WGS) entry which is preliminary data.</text>
</comment>
<reference evidence="1" key="1">
    <citation type="submission" date="2019-03" db="EMBL/GenBank/DDBJ databases">
        <title>Single cell metagenomics reveals metabolic interactions within the superorganism composed of flagellate Streblomastix strix and complex community of Bacteroidetes bacteria on its surface.</title>
        <authorList>
            <person name="Treitli S.C."/>
            <person name="Kolisko M."/>
            <person name="Husnik F."/>
            <person name="Keeling P."/>
            <person name="Hampl V."/>
        </authorList>
    </citation>
    <scope>NUCLEOTIDE SEQUENCE</scope>
    <source>
        <strain evidence="1">STM</strain>
    </source>
</reference>
<evidence type="ECO:0008006" key="2">
    <source>
        <dbReference type="Google" id="ProtNLM"/>
    </source>
</evidence>
<dbReference type="GO" id="GO:0051536">
    <property type="term" value="F:iron-sulfur cluster binding"/>
    <property type="evidence" value="ECO:0007669"/>
    <property type="project" value="InterPro"/>
</dbReference>
<dbReference type="InterPro" id="IPR058240">
    <property type="entry name" value="rSAM_sf"/>
</dbReference>
<evidence type="ECO:0000313" key="1">
    <source>
        <dbReference type="EMBL" id="KAA6329495.1"/>
    </source>
</evidence>
<dbReference type="GO" id="GO:0003824">
    <property type="term" value="F:catalytic activity"/>
    <property type="evidence" value="ECO:0007669"/>
    <property type="project" value="InterPro"/>
</dbReference>
<organism evidence="1">
    <name type="scientific">termite gut metagenome</name>
    <dbReference type="NCBI Taxonomy" id="433724"/>
    <lineage>
        <taxon>unclassified sequences</taxon>
        <taxon>metagenomes</taxon>
        <taxon>organismal metagenomes</taxon>
    </lineage>
</organism>
<dbReference type="InterPro" id="IPR007197">
    <property type="entry name" value="rSAM"/>
</dbReference>
<proteinExistence type="predicted"/>
<accession>A0A5J4R7B8</accession>
<protein>
    <recommendedName>
        <fullName evidence="2">Radical SAM core domain-containing protein</fullName>
    </recommendedName>
</protein>
<sequence>MKRRIGLIDVDGHHFPNFALMKIANFHKTAGDTVEWVDYLKHYDKAYQSKVFTFTSDIQTPVQADESLKGGTGYKMYDELFCEDMEPDYFLYPQYFHAYGFLTRGCIRRCRWCIVPEKEGGIRPYRDIETVLQGRKTAILMDNNVLASNHGLRQLEKIIDLKCKVDFNQGLDSRLVTEEVAKMLSQIKWIRFIRFAADTASAIEPLLSAIEKLNRYGVKNYRIFVYLLVKEVADANERCKILKGLGLIPFAQTYRDYENNIQPTAEQKQFARYVNHKAIFNSIDWEDYKGLL</sequence>
<dbReference type="EMBL" id="SNRY01001639">
    <property type="protein sequence ID" value="KAA6329495.1"/>
    <property type="molecule type" value="Genomic_DNA"/>
</dbReference>
<dbReference type="AlphaFoldDB" id="A0A5J4R7B8"/>
<name>A0A5J4R7B8_9ZZZZ</name>
<dbReference type="SUPFAM" id="SSF102114">
    <property type="entry name" value="Radical SAM enzymes"/>
    <property type="match status" value="1"/>
</dbReference>
<dbReference type="SFLD" id="SFLDS00029">
    <property type="entry name" value="Radical_SAM"/>
    <property type="match status" value="1"/>
</dbReference>
<gene>
    <name evidence="1" type="ORF">EZS27_021702</name>
</gene>